<feature type="domain" description="Rieske" evidence="6">
    <location>
        <begin position="20"/>
        <end position="122"/>
    </location>
</feature>
<sequence length="124" mass="13338">MNASRLSLHSGQPSGQHPGRRLCRVSDVPDGGARVVDEGPAGKPVIVVRRGERVWAYANRCPHFSVPLDFEPGLISCYRSQVLMCAHHSALFRFEDGHCIEGPCAGAALDGFTVEIDAAGWVLA</sequence>
<dbReference type="InterPro" id="IPR017941">
    <property type="entry name" value="Rieske_2Fe-2S"/>
</dbReference>
<name>A0A4R5M724_9BURK</name>
<dbReference type="PANTHER" id="PTHR40261:SF1">
    <property type="entry name" value="RIESKE DOMAIN-CONTAINING PROTEIN"/>
    <property type="match status" value="1"/>
</dbReference>
<evidence type="ECO:0000256" key="2">
    <source>
        <dbReference type="ARBA" id="ARBA00022723"/>
    </source>
</evidence>
<dbReference type="GO" id="GO:0046872">
    <property type="term" value="F:metal ion binding"/>
    <property type="evidence" value="ECO:0007669"/>
    <property type="project" value="UniProtKB-KW"/>
</dbReference>
<dbReference type="InterPro" id="IPR036922">
    <property type="entry name" value="Rieske_2Fe-2S_sf"/>
</dbReference>
<gene>
    <name evidence="7" type="ORF">EYW47_19035</name>
</gene>
<keyword evidence="1" id="KW-0001">2Fe-2S</keyword>
<dbReference type="AlphaFoldDB" id="A0A4R5M724"/>
<dbReference type="Proteomes" id="UP000295722">
    <property type="component" value="Unassembled WGS sequence"/>
</dbReference>
<comment type="caution">
    <text evidence="7">The sequence shown here is derived from an EMBL/GenBank/DDBJ whole genome shotgun (WGS) entry which is preliminary data.</text>
</comment>
<protein>
    <submittedName>
        <fullName evidence="7">Rieske (2Fe-2S) protein</fullName>
    </submittedName>
</protein>
<evidence type="ECO:0000313" key="8">
    <source>
        <dbReference type="Proteomes" id="UP000295722"/>
    </source>
</evidence>
<dbReference type="OrthoDB" id="9794779at2"/>
<dbReference type="Gene3D" id="2.102.10.10">
    <property type="entry name" value="Rieske [2Fe-2S] iron-sulphur domain"/>
    <property type="match status" value="1"/>
</dbReference>
<evidence type="ECO:0000259" key="6">
    <source>
        <dbReference type="PROSITE" id="PS51296"/>
    </source>
</evidence>
<evidence type="ECO:0000256" key="1">
    <source>
        <dbReference type="ARBA" id="ARBA00022714"/>
    </source>
</evidence>
<keyword evidence="2" id="KW-0479">Metal-binding</keyword>
<dbReference type="PANTHER" id="PTHR40261">
    <property type="match status" value="1"/>
</dbReference>
<evidence type="ECO:0000313" key="7">
    <source>
        <dbReference type="EMBL" id="TDG21988.1"/>
    </source>
</evidence>
<proteinExistence type="predicted"/>
<evidence type="ECO:0000256" key="4">
    <source>
        <dbReference type="ARBA" id="ARBA00023014"/>
    </source>
</evidence>
<feature type="region of interest" description="Disordered" evidence="5">
    <location>
        <begin position="1"/>
        <end position="21"/>
    </location>
</feature>
<keyword evidence="3" id="KW-0408">Iron</keyword>
<evidence type="ECO:0000256" key="3">
    <source>
        <dbReference type="ARBA" id="ARBA00023004"/>
    </source>
</evidence>
<dbReference type="Pfam" id="PF00355">
    <property type="entry name" value="Rieske"/>
    <property type="match status" value="1"/>
</dbReference>
<reference evidence="7 8" key="1">
    <citation type="submission" date="2019-03" db="EMBL/GenBank/DDBJ databases">
        <title>Paraburkholderia sp. 4M-K11, isolated from subtropical forest soil.</title>
        <authorList>
            <person name="Gao Z.-H."/>
            <person name="Qiu L.-H."/>
        </authorList>
    </citation>
    <scope>NUCLEOTIDE SEQUENCE [LARGE SCALE GENOMIC DNA]</scope>
    <source>
        <strain evidence="7 8">4M-K11</strain>
    </source>
</reference>
<dbReference type="PROSITE" id="PS51296">
    <property type="entry name" value="RIESKE"/>
    <property type="match status" value="1"/>
</dbReference>
<keyword evidence="8" id="KW-1185">Reference proteome</keyword>
<dbReference type="SUPFAM" id="SSF50022">
    <property type="entry name" value="ISP domain"/>
    <property type="match status" value="1"/>
</dbReference>
<dbReference type="CDD" id="cd03467">
    <property type="entry name" value="Rieske"/>
    <property type="match status" value="1"/>
</dbReference>
<evidence type="ECO:0000256" key="5">
    <source>
        <dbReference type="SAM" id="MobiDB-lite"/>
    </source>
</evidence>
<dbReference type="EMBL" id="SMRP01000009">
    <property type="protein sequence ID" value="TDG21988.1"/>
    <property type="molecule type" value="Genomic_DNA"/>
</dbReference>
<accession>A0A4R5M724</accession>
<feature type="compositionally biased region" description="Polar residues" evidence="5">
    <location>
        <begin position="1"/>
        <end position="15"/>
    </location>
</feature>
<organism evidence="7 8">
    <name type="scientific">Paraburkholderia silviterrae</name>
    <dbReference type="NCBI Taxonomy" id="2528715"/>
    <lineage>
        <taxon>Bacteria</taxon>
        <taxon>Pseudomonadati</taxon>
        <taxon>Pseudomonadota</taxon>
        <taxon>Betaproteobacteria</taxon>
        <taxon>Burkholderiales</taxon>
        <taxon>Burkholderiaceae</taxon>
        <taxon>Paraburkholderia</taxon>
    </lineage>
</organism>
<dbReference type="GO" id="GO:0051537">
    <property type="term" value="F:2 iron, 2 sulfur cluster binding"/>
    <property type="evidence" value="ECO:0007669"/>
    <property type="project" value="UniProtKB-KW"/>
</dbReference>
<keyword evidence="4" id="KW-0411">Iron-sulfur</keyword>
<dbReference type="RefSeq" id="WP_133196388.1">
    <property type="nucleotide sequence ID" value="NZ_JBHUCW010000037.1"/>
</dbReference>